<sequence>MDGNNRFALGIAFGLMLGTALSLILDNWALLGVGFALGITYGIVSGSLGGQADEPEDGSPRT</sequence>
<keyword evidence="1" id="KW-0472">Membrane</keyword>
<protein>
    <recommendedName>
        <fullName evidence="4">Glycine zipper family protein</fullName>
    </recommendedName>
</protein>
<dbReference type="EMBL" id="BMLB01000003">
    <property type="protein sequence ID" value="GGK67885.1"/>
    <property type="molecule type" value="Genomic_DNA"/>
</dbReference>
<accession>A0ABQ2F7C4</accession>
<keyword evidence="1" id="KW-0812">Transmembrane</keyword>
<reference evidence="3" key="1">
    <citation type="journal article" date="2019" name="Int. J. Syst. Evol. Microbiol.">
        <title>The Global Catalogue of Microorganisms (GCM) 10K type strain sequencing project: providing services to taxonomists for standard genome sequencing and annotation.</title>
        <authorList>
            <consortium name="The Broad Institute Genomics Platform"/>
            <consortium name="The Broad Institute Genome Sequencing Center for Infectious Disease"/>
            <person name="Wu L."/>
            <person name="Ma J."/>
        </authorList>
    </citation>
    <scope>NUCLEOTIDE SEQUENCE [LARGE SCALE GENOMIC DNA]</scope>
    <source>
        <strain evidence="3">CGMCC 1.5362</strain>
    </source>
</reference>
<evidence type="ECO:0008006" key="4">
    <source>
        <dbReference type="Google" id="ProtNLM"/>
    </source>
</evidence>
<evidence type="ECO:0000313" key="2">
    <source>
        <dbReference type="EMBL" id="GGK67885.1"/>
    </source>
</evidence>
<evidence type="ECO:0000256" key="1">
    <source>
        <dbReference type="SAM" id="Phobius"/>
    </source>
</evidence>
<keyword evidence="3" id="KW-1185">Reference proteome</keyword>
<comment type="caution">
    <text evidence="2">The sequence shown here is derived from an EMBL/GenBank/DDBJ whole genome shotgun (WGS) entry which is preliminary data.</text>
</comment>
<gene>
    <name evidence="2" type="ORF">GCM10011509_15320</name>
</gene>
<organism evidence="2 3">
    <name type="scientific">Ornithinimicrobium pekingense</name>
    <dbReference type="NCBI Taxonomy" id="384677"/>
    <lineage>
        <taxon>Bacteria</taxon>
        <taxon>Bacillati</taxon>
        <taxon>Actinomycetota</taxon>
        <taxon>Actinomycetes</taxon>
        <taxon>Micrococcales</taxon>
        <taxon>Ornithinimicrobiaceae</taxon>
        <taxon>Ornithinimicrobium</taxon>
    </lineage>
</organism>
<dbReference type="Proteomes" id="UP000662111">
    <property type="component" value="Unassembled WGS sequence"/>
</dbReference>
<proteinExistence type="predicted"/>
<feature type="transmembrane region" description="Helical" evidence="1">
    <location>
        <begin position="7"/>
        <end position="25"/>
    </location>
</feature>
<keyword evidence="1" id="KW-1133">Transmembrane helix</keyword>
<evidence type="ECO:0000313" key="3">
    <source>
        <dbReference type="Proteomes" id="UP000662111"/>
    </source>
</evidence>
<feature type="transmembrane region" description="Helical" evidence="1">
    <location>
        <begin position="31"/>
        <end position="52"/>
    </location>
</feature>
<name>A0ABQ2F7C4_9MICO</name>